<evidence type="ECO:0000313" key="1">
    <source>
        <dbReference type="EMBL" id="ASK51371.1"/>
    </source>
</evidence>
<evidence type="ECO:0000313" key="2">
    <source>
        <dbReference type="Proteomes" id="UP000217428"/>
    </source>
</evidence>
<gene>
    <name evidence="1" type="ORF">EPTV-WA-170</name>
</gene>
<keyword evidence="2" id="KW-1185">Reference proteome</keyword>
<proteinExistence type="predicted"/>
<dbReference type="Proteomes" id="UP000217428">
    <property type="component" value="Segment"/>
</dbReference>
<accession>A0A220T6M1</accession>
<sequence length="235" mass="28319">MEQSIDNVLLIKKYVKMIKHEHYNEFVSIFKTIMNFAKYDRDPYEDEIIYILTTEEPTHALHIIDYIIKRITYCYITYISKSLKETYNLSFSMKCPFNDLKNAHLFTSVKNVNINDFLAAYFDYRSKKISGCVNSIFNELFTYDILARYYYGNDYIKNTIKQLSNNDNYVFTFYKRTKRTVDGTFKVDIETIKRFIGFIAILFEHVPNLNKLTFFDNVSFFHRMDFKQYLVKKYN</sequence>
<name>A0A220T6M1_9POXV</name>
<dbReference type="InterPro" id="IPR022819">
    <property type="entry name" value="Poxvirus_Bcl-2-like"/>
</dbReference>
<organism evidence="1 2">
    <name type="scientific">Eptesipox virus</name>
    <dbReference type="NCBI Taxonomy" id="1329402"/>
    <lineage>
        <taxon>Viruses</taxon>
        <taxon>Varidnaviria</taxon>
        <taxon>Bamfordvirae</taxon>
        <taxon>Nucleocytoviricota</taxon>
        <taxon>Pokkesviricetes</taxon>
        <taxon>Chitovirales</taxon>
        <taxon>Poxviridae</taxon>
        <taxon>Chordopoxvirinae</taxon>
        <taxon>Vespertilionpoxvirus</taxon>
        <taxon>Vespertilionpoxvirus eptesipox</taxon>
    </lineage>
</organism>
<reference evidence="1 2" key="1">
    <citation type="journal article" date="2017" name="Virus Genes">
        <title>Characterization of Eptesipoxvirus, a novel poxvirus from a microchiropteran bat.</title>
        <authorList>
            <person name="Tu S.L."/>
            <person name="Nakazawa Y."/>
            <person name="Gao J."/>
            <person name="Wilkins K."/>
            <person name="Gallardo-Romero N."/>
            <person name="Li Y."/>
            <person name="Emerson G.L."/>
            <person name="Carroll D.S."/>
            <person name="Upton C."/>
        </authorList>
    </citation>
    <scope>NUCLEOTIDE SEQUENCE [LARGE SCALE GENOMIC DNA]</scope>
    <source>
        <strain evidence="1 2">Washington</strain>
    </source>
</reference>
<dbReference type="Pfam" id="PF06227">
    <property type="entry name" value="Poxv_Bcl-2-like"/>
    <property type="match status" value="1"/>
</dbReference>
<dbReference type="EMBL" id="KY747497">
    <property type="protein sequence ID" value="ASK51371.1"/>
    <property type="molecule type" value="Genomic_DNA"/>
</dbReference>
<protein>
    <submittedName>
        <fullName evidence="1">Alpha-amanitin target protein</fullName>
    </submittedName>
</protein>
<dbReference type="Gene3D" id="1.10.437.20">
    <property type="entry name" value="dsDNA poxvirus"/>
    <property type="match status" value="1"/>
</dbReference>
<dbReference type="InterPro" id="IPR043018">
    <property type="entry name" value="Poxvirus_sf"/>
</dbReference>